<name>A0A1H7UN35_9SPHN</name>
<dbReference type="Proteomes" id="UP000199214">
    <property type="component" value="Unassembled WGS sequence"/>
</dbReference>
<evidence type="ECO:0000256" key="1">
    <source>
        <dbReference type="SAM" id="MobiDB-lite"/>
    </source>
</evidence>
<sequence>MSPGRHELRTERPEGHHLANSEIAFMPQSPQRDRPSLDLSRIDDAVVSPSLPREFYFYATWGVLLIIMSVISLPFQRLGD</sequence>
<keyword evidence="4" id="KW-1185">Reference proteome</keyword>
<feature type="compositionally biased region" description="Basic and acidic residues" evidence="1">
    <location>
        <begin position="1"/>
        <end position="19"/>
    </location>
</feature>
<evidence type="ECO:0000256" key="2">
    <source>
        <dbReference type="SAM" id="Phobius"/>
    </source>
</evidence>
<evidence type="ECO:0000313" key="4">
    <source>
        <dbReference type="Proteomes" id="UP000199214"/>
    </source>
</evidence>
<protein>
    <submittedName>
        <fullName evidence="3">Uncharacterized protein</fullName>
    </submittedName>
</protein>
<feature type="transmembrane region" description="Helical" evidence="2">
    <location>
        <begin position="55"/>
        <end position="75"/>
    </location>
</feature>
<dbReference type="EMBL" id="FNZZ01000007">
    <property type="protein sequence ID" value="SEL98048.1"/>
    <property type="molecule type" value="Genomic_DNA"/>
</dbReference>
<keyword evidence="2" id="KW-0812">Transmembrane</keyword>
<dbReference type="STRING" id="1855283.SAMN05216382_3041"/>
<organism evidence="3 4">
    <name type="scientific">Sphingomonas palmae</name>
    <dbReference type="NCBI Taxonomy" id="1855283"/>
    <lineage>
        <taxon>Bacteria</taxon>
        <taxon>Pseudomonadati</taxon>
        <taxon>Pseudomonadota</taxon>
        <taxon>Alphaproteobacteria</taxon>
        <taxon>Sphingomonadales</taxon>
        <taxon>Sphingomonadaceae</taxon>
        <taxon>Sphingomonas</taxon>
    </lineage>
</organism>
<accession>A0A1H7UN35</accession>
<proteinExistence type="predicted"/>
<reference evidence="4" key="1">
    <citation type="submission" date="2016-10" db="EMBL/GenBank/DDBJ databases">
        <authorList>
            <person name="Varghese N."/>
            <person name="Submissions S."/>
        </authorList>
    </citation>
    <scope>NUCLEOTIDE SEQUENCE [LARGE SCALE GENOMIC DNA]</scope>
    <source>
        <strain evidence="4">JS21-1</strain>
    </source>
</reference>
<gene>
    <name evidence="3" type="ORF">SAMN05216382_3041</name>
</gene>
<feature type="region of interest" description="Disordered" evidence="1">
    <location>
        <begin position="1"/>
        <end position="36"/>
    </location>
</feature>
<dbReference type="AlphaFoldDB" id="A0A1H7UN35"/>
<keyword evidence="2" id="KW-0472">Membrane</keyword>
<keyword evidence="2" id="KW-1133">Transmembrane helix</keyword>
<evidence type="ECO:0000313" key="3">
    <source>
        <dbReference type="EMBL" id="SEL98048.1"/>
    </source>
</evidence>